<evidence type="ECO:0000256" key="1">
    <source>
        <dbReference type="ARBA" id="ARBA00010899"/>
    </source>
</evidence>
<dbReference type="PANTHER" id="PTHR47972">
    <property type="entry name" value="KINESIN-LIKE PROTEIN KLP-3"/>
    <property type="match status" value="1"/>
</dbReference>
<dbReference type="PRINTS" id="PR00380">
    <property type="entry name" value="KINESINHEAVY"/>
</dbReference>
<proteinExistence type="inferred from homology"/>
<dbReference type="PANTHER" id="PTHR47972:SF14">
    <property type="entry name" value="KINESIN-LIKE PROTEIN KIN-14J"/>
    <property type="match status" value="1"/>
</dbReference>
<dbReference type="GO" id="GO:0008017">
    <property type="term" value="F:microtubule binding"/>
    <property type="evidence" value="ECO:0007669"/>
    <property type="project" value="InterPro"/>
</dbReference>
<keyword evidence="5 8" id="KW-0175">Coiled coil</keyword>
<evidence type="ECO:0000256" key="8">
    <source>
        <dbReference type="SAM" id="Coils"/>
    </source>
</evidence>
<dbReference type="SUPFAM" id="SSF52540">
    <property type="entry name" value="P-loop containing nucleoside triphosphate hydrolases"/>
    <property type="match status" value="1"/>
</dbReference>
<dbReference type="Gene3D" id="3.40.850.10">
    <property type="entry name" value="Kinesin motor domain"/>
    <property type="match status" value="1"/>
</dbReference>
<dbReference type="InterPro" id="IPR027640">
    <property type="entry name" value="Kinesin-like_fam"/>
</dbReference>
<keyword evidence="3 7" id="KW-0547">Nucleotide-binding</keyword>
<sequence>MSLGFEGQCGQKVREVFQLKRGSYSDLTAAKISEMMHSNSLDNAPTQSLISVVNGILDESIERKKGEIPHRVVYLLRKVVQEIEHRLCIQAEHIRSQNVTIKTREQKYCSKIKALEMLVNGTNEENQMAINRLQIVKNEKSQIEEKKELCEKDVQRLMKEKEYSKSIIMNLTKDMEAMNRLHEQQLEQIGRKAKEMEEQLTTRVKEVEYLLLQSNKKVEELEIASRLKSQLWDQKENIFQSYMDNQQLVIKDIRILSQSYENDMYALQMQWRNEISNLGSGLKCLVDAAENYHKVLTENQKLFNEVQELKGNIRVYCRVRPFLSGQDKKSTTIDYMGENGELLISNPFKQGKDGHRMFKFNKVFTPFASQAEVFSDIQPLIRSVLDGFNVCIFAYGQTGSGKTYTMSGPTTSKQDWGVNYRALNDLFDISLSRRNAFSYEVGVQMVEIYNEQVRDLLSNDIAQKTLGIWNTSQPNGLVVPDASLHSVKSTSDVLDLMEIGQANRAVGSTALNERSSRSHSILTVHVRGMDLKNGSTSRGCLHLIDLAGSERVEKSEVTGDRLKEAQYINKSLSALGDVIFALSQKSAHVPYRNSKLTQVLQSSLGNQIFIYYLDVKYINVYLPNFMYLLFSSRWTSKNSNVCSDKS</sequence>
<dbReference type="Pfam" id="PF00225">
    <property type="entry name" value="Kinesin"/>
    <property type="match status" value="1"/>
</dbReference>
<dbReference type="GO" id="GO:0003777">
    <property type="term" value="F:microtubule motor activity"/>
    <property type="evidence" value="ECO:0007669"/>
    <property type="project" value="InterPro"/>
</dbReference>
<evidence type="ECO:0000256" key="3">
    <source>
        <dbReference type="ARBA" id="ARBA00022741"/>
    </source>
</evidence>
<dbReference type="InterPro" id="IPR001752">
    <property type="entry name" value="Kinesin_motor_dom"/>
</dbReference>
<feature type="coiled-coil region" evidence="8">
    <location>
        <begin position="126"/>
        <end position="199"/>
    </location>
</feature>
<dbReference type="InterPro" id="IPR036961">
    <property type="entry name" value="Kinesin_motor_dom_sf"/>
</dbReference>
<gene>
    <name evidence="9" type="ORF">ZEAMMB73_Zm00001d010790</name>
</gene>
<keyword evidence="2" id="KW-0493">Microtubule</keyword>
<evidence type="ECO:0000313" key="9">
    <source>
        <dbReference type="EMBL" id="AQK94894.1"/>
    </source>
</evidence>
<evidence type="ECO:0000256" key="5">
    <source>
        <dbReference type="ARBA" id="ARBA00023054"/>
    </source>
</evidence>
<dbReference type="PROSITE" id="PS50067">
    <property type="entry name" value="KINESIN_MOTOR_2"/>
    <property type="match status" value="1"/>
</dbReference>
<dbReference type="GO" id="GO:0005874">
    <property type="term" value="C:microtubule"/>
    <property type="evidence" value="ECO:0007669"/>
    <property type="project" value="UniProtKB-KW"/>
</dbReference>
<protein>
    <submittedName>
        <fullName evidence="9">Kinesin-related protein3</fullName>
    </submittedName>
</protein>
<dbReference type="SMART" id="SM00129">
    <property type="entry name" value="KISc"/>
    <property type="match status" value="1"/>
</dbReference>
<comment type="similarity">
    <text evidence="1">Belongs to the TRAFAC class myosin-kinesin ATPase superfamily. Kinesin family. KIN-14 subfamily.</text>
</comment>
<dbReference type="InterPro" id="IPR027417">
    <property type="entry name" value="P-loop_NTPase"/>
</dbReference>
<keyword evidence="6 7" id="KW-0505">Motor protein</keyword>
<evidence type="ECO:0000256" key="2">
    <source>
        <dbReference type="ARBA" id="ARBA00022701"/>
    </source>
</evidence>
<evidence type="ECO:0000256" key="7">
    <source>
        <dbReference type="PROSITE-ProRule" id="PRU00283"/>
    </source>
</evidence>
<dbReference type="FunFam" id="3.40.850.10:FF:000044">
    <property type="entry name" value="p-loop containing nucleoside triphosphate hydrolases superfamily protein"/>
    <property type="match status" value="1"/>
</dbReference>
<dbReference type="GO" id="GO:0007018">
    <property type="term" value="P:microtubule-based movement"/>
    <property type="evidence" value="ECO:0007669"/>
    <property type="project" value="InterPro"/>
</dbReference>
<dbReference type="EMBL" id="CM000784">
    <property type="protein sequence ID" value="AQK94894.1"/>
    <property type="molecule type" value="Genomic_DNA"/>
</dbReference>
<evidence type="ECO:0000256" key="4">
    <source>
        <dbReference type="ARBA" id="ARBA00022840"/>
    </source>
</evidence>
<name>A0A1D6FTT5_MAIZE</name>
<accession>A0A1D6FTT5</accession>
<dbReference type="AlphaFoldDB" id="A0A1D6FTT5"/>
<reference evidence="9" key="1">
    <citation type="submission" date="2015-12" db="EMBL/GenBank/DDBJ databases">
        <title>Update maize B73 reference genome by single molecule sequencing technologies.</title>
        <authorList>
            <consortium name="Maize Genome Sequencing Project"/>
            <person name="Ware D."/>
        </authorList>
    </citation>
    <scope>NUCLEOTIDE SEQUENCE</scope>
    <source>
        <tissue evidence="9">Seedling</tissue>
    </source>
</reference>
<keyword evidence="4 7" id="KW-0067">ATP-binding</keyword>
<dbReference type="GO" id="GO:0005524">
    <property type="term" value="F:ATP binding"/>
    <property type="evidence" value="ECO:0007669"/>
    <property type="project" value="UniProtKB-UniRule"/>
</dbReference>
<evidence type="ECO:0000256" key="6">
    <source>
        <dbReference type="ARBA" id="ARBA00023175"/>
    </source>
</evidence>
<organism evidence="9">
    <name type="scientific">Zea mays</name>
    <name type="common">Maize</name>
    <dbReference type="NCBI Taxonomy" id="4577"/>
    <lineage>
        <taxon>Eukaryota</taxon>
        <taxon>Viridiplantae</taxon>
        <taxon>Streptophyta</taxon>
        <taxon>Embryophyta</taxon>
        <taxon>Tracheophyta</taxon>
        <taxon>Spermatophyta</taxon>
        <taxon>Magnoliopsida</taxon>
        <taxon>Liliopsida</taxon>
        <taxon>Poales</taxon>
        <taxon>Poaceae</taxon>
        <taxon>PACMAD clade</taxon>
        <taxon>Panicoideae</taxon>
        <taxon>Andropogonodae</taxon>
        <taxon>Andropogoneae</taxon>
        <taxon>Tripsacinae</taxon>
        <taxon>Zea</taxon>
    </lineage>
</organism>
<feature type="binding site" evidence="7">
    <location>
        <begin position="396"/>
        <end position="403"/>
    </location>
    <ligand>
        <name>ATP</name>
        <dbReference type="ChEBI" id="CHEBI:30616"/>
    </ligand>
</feature>